<dbReference type="EMBL" id="NKFA01000041">
    <property type="protein sequence ID" value="OXI32012.1"/>
    <property type="molecule type" value="Genomic_DNA"/>
</dbReference>
<reference evidence="1" key="1">
    <citation type="submission" date="2017-06" db="EMBL/GenBank/DDBJ databases">
        <authorList>
            <person name="Kim H.J."/>
            <person name="Triplett B.A."/>
        </authorList>
    </citation>
    <scope>NUCLEOTIDE SEQUENCE [LARGE SCALE GENOMIC DNA]</scope>
    <source>
        <strain evidence="1">AU17325</strain>
    </source>
</reference>
<reference evidence="1 3" key="3">
    <citation type="submission" date="2017-08" db="EMBL/GenBank/DDBJ databases">
        <title>WGS of novel Burkholderia cepaca complex species.</title>
        <authorList>
            <person name="Lipuma J."/>
            <person name="Spilker T."/>
        </authorList>
    </citation>
    <scope>NUCLEOTIDE SEQUENCE [LARGE SCALE GENOMIC DNA]</scope>
    <source>
        <strain evidence="1 3">AU17325</strain>
    </source>
</reference>
<evidence type="ECO:0000313" key="1">
    <source>
        <dbReference type="EMBL" id="OXI32012.1"/>
    </source>
</evidence>
<accession>A0A228HQ31</accession>
<proteinExistence type="predicted"/>
<reference evidence="3" key="2">
    <citation type="submission" date="2017-06" db="EMBL/GenBank/DDBJ databases">
        <authorList>
            <person name="LiPuma J."/>
            <person name="Spilker T."/>
        </authorList>
    </citation>
    <scope>NUCLEOTIDE SEQUENCE [LARGE SCALE GENOMIC DNA]</scope>
    <source>
        <strain evidence="3">AU17325</strain>
    </source>
</reference>
<dbReference type="Proteomes" id="UP000214600">
    <property type="component" value="Unassembled WGS sequence"/>
</dbReference>
<dbReference type="EMBL" id="CABVQC010000087">
    <property type="protein sequence ID" value="VWC48872.1"/>
    <property type="molecule type" value="Genomic_DNA"/>
</dbReference>
<evidence type="ECO:0000313" key="3">
    <source>
        <dbReference type="Proteomes" id="UP000214600"/>
    </source>
</evidence>
<reference evidence="2 4" key="4">
    <citation type="submission" date="2019-09" db="EMBL/GenBank/DDBJ databases">
        <authorList>
            <person name="Depoorter E."/>
        </authorList>
    </citation>
    <scope>NUCLEOTIDE SEQUENCE [LARGE SCALE GENOMIC DNA]</scope>
    <source>
        <strain evidence="2">LMG 13014</strain>
    </source>
</reference>
<sequence length="80" mass="8998">MLRLKRVIRLTREEGRMFETLTGQSTLPTSIAQYNRALEQTARHYRLLAAQEDSADAELLARIAEGELITAEPASGPDER</sequence>
<dbReference type="Proteomes" id="UP000494261">
    <property type="component" value="Unassembled WGS sequence"/>
</dbReference>
<protein>
    <submittedName>
        <fullName evidence="1">Uncharacterized protein</fullName>
    </submittedName>
</protein>
<gene>
    <name evidence="2" type="ORF">BLA13014_07534</name>
    <name evidence="1" type="ORF">CFB84_41545</name>
</gene>
<accession>A0A6P2SF58</accession>
<name>A0A228HQ31_9BURK</name>
<dbReference type="AlphaFoldDB" id="A0A228HQ31"/>
<evidence type="ECO:0000313" key="4">
    <source>
        <dbReference type="Proteomes" id="UP000494261"/>
    </source>
</evidence>
<evidence type="ECO:0000313" key="2">
    <source>
        <dbReference type="EMBL" id="VWC48872.1"/>
    </source>
</evidence>
<organism evidence="1 3">
    <name type="scientific">Burkholderia aenigmatica</name>
    <dbReference type="NCBI Taxonomy" id="2015348"/>
    <lineage>
        <taxon>Bacteria</taxon>
        <taxon>Pseudomonadati</taxon>
        <taxon>Pseudomonadota</taxon>
        <taxon>Betaproteobacteria</taxon>
        <taxon>Burkholderiales</taxon>
        <taxon>Burkholderiaceae</taxon>
        <taxon>Burkholderia</taxon>
        <taxon>Burkholderia cepacia complex</taxon>
    </lineage>
</organism>